<protein>
    <submittedName>
        <fullName evidence="9">Anthranilate 1,2-dioxygenase large subunit</fullName>
        <ecNumber evidence="9">1.14.12.1</ecNumber>
    </submittedName>
</protein>
<reference evidence="9 10" key="1">
    <citation type="submission" date="2019-11" db="EMBL/GenBank/DDBJ databases">
        <authorList>
            <person name="Holert J."/>
        </authorList>
    </citation>
    <scope>NUCLEOTIDE SEQUENCE [LARGE SCALE GENOMIC DNA]</scope>
    <source>
        <strain evidence="9">BC8_1</strain>
    </source>
</reference>
<name>A0A5S9R695_MYCVN</name>
<evidence type="ECO:0000256" key="7">
    <source>
        <dbReference type="ARBA" id="ARBA00023027"/>
    </source>
</evidence>
<accession>A0A5S9R695</accession>
<dbReference type="Pfam" id="PF00848">
    <property type="entry name" value="Ring_hydroxyl_A"/>
    <property type="match status" value="1"/>
</dbReference>
<dbReference type="RefSeq" id="WP_159233574.1">
    <property type="nucleotide sequence ID" value="NZ_CACSIP010000037.1"/>
</dbReference>
<evidence type="ECO:0000256" key="2">
    <source>
        <dbReference type="ARBA" id="ARBA00022714"/>
    </source>
</evidence>
<keyword evidence="7" id="KW-0520">NAD</keyword>
<dbReference type="GO" id="GO:0018618">
    <property type="term" value="F:anthranilate 1,2-dioxygenase (deaminating, decarboxylating) activity"/>
    <property type="evidence" value="ECO:0007669"/>
    <property type="project" value="UniProtKB-EC"/>
</dbReference>
<dbReference type="PANTHER" id="PTHR43756">
    <property type="entry name" value="CHOLINE MONOOXYGENASE, CHLOROPLASTIC"/>
    <property type="match status" value="1"/>
</dbReference>
<dbReference type="PROSITE" id="PS51296">
    <property type="entry name" value="RIESKE"/>
    <property type="match status" value="1"/>
</dbReference>
<dbReference type="PROSITE" id="PS00570">
    <property type="entry name" value="RING_HYDROXYL_ALPHA"/>
    <property type="match status" value="1"/>
</dbReference>
<dbReference type="InterPro" id="IPR015879">
    <property type="entry name" value="Ring_hydroxy_dOase_asu_C_dom"/>
</dbReference>
<keyword evidence="6" id="KW-0411">Iron-sulfur</keyword>
<dbReference type="AlphaFoldDB" id="A0A5S9R695"/>
<gene>
    <name evidence="9" type="primary">antA</name>
    <name evidence="9" type="ORF">AELLOGFF_05611</name>
</gene>
<dbReference type="GO" id="GO:0005506">
    <property type="term" value="F:iron ion binding"/>
    <property type="evidence" value="ECO:0007669"/>
    <property type="project" value="InterPro"/>
</dbReference>
<dbReference type="SUPFAM" id="SSF55961">
    <property type="entry name" value="Bet v1-like"/>
    <property type="match status" value="1"/>
</dbReference>
<keyword evidence="5" id="KW-0408">Iron</keyword>
<evidence type="ECO:0000259" key="8">
    <source>
        <dbReference type="PROSITE" id="PS51296"/>
    </source>
</evidence>
<keyword evidence="4 9" id="KW-0560">Oxidoreductase</keyword>
<dbReference type="EC" id="1.14.12.1" evidence="9"/>
<dbReference type="Gene3D" id="2.102.10.10">
    <property type="entry name" value="Rieske [2Fe-2S] iron-sulphur domain"/>
    <property type="match status" value="1"/>
</dbReference>
<dbReference type="GO" id="GO:0004497">
    <property type="term" value="F:monooxygenase activity"/>
    <property type="evidence" value="ECO:0007669"/>
    <property type="project" value="UniProtKB-ARBA"/>
</dbReference>
<evidence type="ECO:0000256" key="3">
    <source>
        <dbReference type="ARBA" id="ARBA00022723"/>
    </source>
</evidence>
<dbReference type="InterPro" id="IPR001663">
    <property type="entry name" value="Rng_hydr_dOase-A"/>
</dbReference>
<keyword evidence="2" id="KW-0001">2Fe-2S</keyword>
<dbReference type="InterPro" id="IPR015881">
    <property type="entry name" value="ARHD_Rieske_2Fe_2S"/>
</dbReference>
<evidence type="ECO:0000313" key="9">
    <source>
        <dbReference type="EMBL" id="CAA0129934.1"/>
    </source>
</evidence>
<dbReference type="GO" id="GO:0051537">
    <property type="term" value="F:2 iron, 2 sulfur cluster binding"/>
    <property type="evidence" value="ECO:0007669"/>
    <property type="project" value="UniProtKB-KW"/>
</dbReference>
<dbReference type="PANTHER" id="PTHR43756:SF5">
    <property type="entry name" value="CHOLINE MONOOXYGENASE, CHLOROPLASTIC"/>
    <property type="match status" value="1"/>
</dbReference>
<organism evidence="9 10">
    <name type="scientific">Mycolicibacterium vanbaalenii</name>
    <name type="common">Mycobacterium vanbaalenii</name>
    <dbReference type="NCBI Taxonomy" id="110539"/>
    <lineage>
        <taxon>Bacteria</taxon>
        <taxon>Bacillati</taxon>
        <taxon>Actinomycetota</taxon>
        <taxon>Actinomycetes</taxon>
        <taxon>Mycobacteriales</taxon>
        <taxon>Mycobacteriaceae</taxon>
        <taxon>Mycolicibacterium</taxon>
    </lineage>
</organism>
<feature type="domain" description="Rieske" evidence="8">
    <location>
        <begin position="65"/>
        <end position="172"/>
    </location>
</feature>
<dbReference type="InterPro" id="IPR017941">
    <property type="entry name" value="Rieske_2Fe-2S"/>
</dbReference>
<comment type="cofactor">
    <cofactor evidence="1">
        <name>Fe cation</name>
        <dbReference type="ChEBI" id="CHEBI:24875"/>
    </cofactor>
</comment>
<dbReference type="EMBL" id="CACSIP010000037">
    <property type="protein sequence ID" value="CAA0129934.1"/>
    <property type="molecule type" value="Genomic_DNA"/>
</dbReference>
<evidence type="ECO:0000256" key="5">
    <source>
        <dbReference type="ARBA" id="ARBA00023004"/>
    </source>
</evidence>
<evidence type="ECO:0000256" key="6">
    <source>
        <dbReference type="ARBA" id="ARBA00023014"/>
    </source>
</evidence>
<proteinExistence type="predicted"/>
<dbReference type="Proteomes" id="UP000430146">
    <property type="component" value="Unassembled WGS sequence"/>
</dbReference>
<dbReference type="PRINTS" id="PR00090">
    <property type="entry name" value="RNGDIOXGNASE"/>
</dbReference>
<keyword evidence="9" id="KW-0223">Dioxygenase</keyword>
<dbReference type="InterPro" id="IPR036922">
    <property type="entry name" value="Rieske_2Fe-2S_sf"/>
</dbReference>
<evidence type="ECO:0000313" key="10">
    <source>
        <dbReference type="Proteomes" id="UP000430146"/>
    </source>
</evidence>
<dbReference type="Gene3D" id="3.90.380.10">
    <property type="entry name" value="Naphthalene 1,2-dioxygenase Alpha Subunit, Chain A, domain 1"/>
    <property type="match status" value="1"/>
</dbReference>
<dbReference type="CDD" id="cd03469">
    <property type="entry name" value="Rieske_RO_Alpha_N"/>
    <property type="match status" value="1"/>
</dbReference>
<dbReference type="SUPFAM" id="SSF50022">
    <property type="entry name" value="ISP domain"/>
    <property type="match status" value="1"/>
</dbReference>
<dbReference type="CDD" id="cd08882">
    <property type="entry name" value="RHO_alpha_C_MupW-like"/>
    <property type="match status" value="1"/>
</dbReference>
<dbReference type="OrthoDB" id="5243643at2"/>
<evidence type="ECO:0000256" key="1">
    <source>
        <dbReference type="ARBA" id="ARBA00001962"/>
    </source>
</evidence>
<keyword evidence="10" id="KW-1185">Reference proteome</keyword>
<dbReference type="Pfam" id="PF00355">
    <property type="entry name" value="Rieske"/>
    <property type="match status" value="1"/>
</dbReference>
<evidence type="ECO:0000256" key="4">
    <source>
        <dbReference type="ARBA" id="ARBA00023002"/>
    </source>
</evidence>
<sequence length="449" mass="51196">MGERLDVGDRRVTYQDVLALDTREVPKHLLQASPGNFDFHKASTDRYVSRDWHEREKAKLWTRVWQFACREEHIPEIGDHIVYDIAGRSYLVIRTAPDTIRAFPNTCPHRGRALKDYAGRCSEIRCAFHGIAWTLDGELKRIPAPWEFEHVAPESFALSQCRVGVWAGFVFINPDPDAEPLESFLGDVVEQFATWYGHDRYVEAHVSKVIRANWKVAQEAFMECWHAPATHPQTVPYAAFGACQVDVYDNFARFITPSEVVGPMMPWDPSTEEMLRSTMDVRVDEPLPVTPLPGETARSFIVRTTREKWRGLLGDGVENWCDAELVDNFTYTVFPNMLPWGGVHKIVYRFRPNGDDHRTCIMEVFLIAPVVGERQPPAEEVVLDAETPFSSSPLGMLGNVLDQDCGNMERVQRGLESAVNPTVTFASYQEDNLKWMHRLLDRYLGEAAP</sequence>
<keyword evidence="3" id="KW-0479">Metal-binding</keyword>